<reference evidence="5 6" key="1">
    <citation type="journal article" date="2011" name="J. Bacteriol.">
        <title>Genome sequence of Chthoniobacter flavus Ellin428, an aerobic heterotrophic soil bacterium.</title>
        <authorList>
            <person name="Kant R."/>
            <person name="van Passel M.W."/>
            <person name="Palva A."/>
            <person name="Lucas S."/>
            <person name="Lapidus A."/>
            <person name="Glavina Del Rio T."/>
            <person name="Dalin E."/>
            <person name="Tice H."/>
            <person name="Bruce D."/>
            <person name="Goodwin L."/>
            <person name="Pitluck S."/>
            <person name="Larimer F.W."/>
            <person name="Land M.L."/>
            <person name="Hauser L."/>
            <person name="Sangwan P."/>
            <person name="de Vos W.M."/>
            <person name="Janssen P.H."/>
            <person name="Smidt H."/>
        </authorList>
    </citation>
    <scope>NUCLEOTIDE SEQUENCE [LARGE SCALE GENOMIC DNA]</scope>
    <source>
        <strain evidence="5 6">Ellin428</strain>
    </source>
</reference>
<dbReference type="Gene3D" id="3.40.50.2300">
    <property type="match status" value="1"/>
</dbReference>
<evidence type="ECO:0000259" key="4">
    <source>
        <dbReference type="PROSITE" id="PS50110"/>
    </source>
</evidence>
<dbReference type="CDD" id="cd17574">
    <property type="entry name" value="REC_OmpR"/>
    <property type="match status" value="1"/>
</dbReference>
<evidence type="ECO:0000313" key="5">
    <source>
        <dbReference type="EMBL" id="EDY17908.1"/>
    </source>
</evidence>
<dbReference type="STRING" id="497964.CfE428DRAFT_4647"/>
<dbReference type="InterPro" id="IPR001789">
    <property type="entry name" value="Sig_transdc_resp-reg_receiver"/>
</dbReference>
<gene>
    <name evidence="5" type="ORF">CfE428DRAFT_4647</name>
</gene>
<feature type="domain" description="Response regulatory" evidence="4">
    <location>
        <begin position="2"/>
        <end position="119"/>
    </location>
</feature>
<keyword evidence="3" id="KW-0175">Coiled coil</keyword>
<evidence type="ECO:0000313" key="6">
    <source>
        <dbReference type="Proteomes" id="UP000005824"/>
    </source>
</evidence>
<evidence type="ECO:0000256" key="2">
    <source>
        <dbReference type="PROSITE-ProRule" id="PRU00169"/>
    </source>
</evidence>
<organism evidence="5 6">
    <name type="scientific">Chthoniobacter flavus Ellin428</name>
    <dbReference type="NCBI Taxonomy" id="497964"/>
    <lineage>
        <taxon>Bacteria</taxon>
        <taxon>Pseudomonadati</taxon>
        <taxon>Verrucomicrobiota</taxon>
        <taxon>Spartobacteria</taxon>
        <taxon>Chthoniobacterales</taxon>
        <taxon>Chthoniobacteraceae</taxon>
        <taxon>Chthoniobacter</taxon>
    </lineage>
</organism>
<dbReference type="PANTHER" id="PTHR44591">
    <property type="entry name" value="STRESS RESPONSE REGULATOR PROTEIN 1"/>
    <property type="match status" value="1"/>
</dbReference>
<protein>
    <submittedName>
        <fullName evidence="5">Response regulator receiver protein</fullName>
    </submittedName>
</protein>
<dbReference type="SUPFAM" id="SSF52172">
    <property type="entry name" value="CheY-like"/>
    <property type="match status" value="1"/>
</dbReference>
<dbReference type="RefSeq" id="WP_006981968.1">
    <property type="nucleotide sequence ID" value="NZ_ABVL01000016.1"/>
</dbReference>
<dbReference type="GO" id="GO:0000160">
    <property type="term" value="P:phosphorelay signal transduction system"/>
    <property type="evidence" value="ECO:0007669"/>
    <property type="project" value="InterPro"/>
</dbReference>
<dbReference type="PROSITE" id="PS50110">
    <property type="entry name" value="RESPONSE_REGULATORY"/>
    <property type="match status" value="1"/>
</dbReference>
<feature type="modified residue" description="4-aspartylphosphate" evidence="2">
    <location>
        <position position="51"/>
    </location>
</feature>
<dbReference type="InParanoid" id="B4D6V7"/>
<dbReference type="EMBL" id="ABVL01000016">
    <property type="protein sequence ID" value="EDY17908.1"/>
    <property type="molecule type" value="Genomic_DNA"/>
</dbReference>
<dbReference type="SMART" id="SM00448">
    <property type="entry name" value="REC"/>
    <property type="match status" value="1"/>
</dbReference>
<dbReference type="eggNOG" id="COG3437">
    <property type="taxonomic scope" value="Bacteria"/>
</dbReference>
<dbReference type="Proteomes" id="UP000005824">
    <property type="component" value="Unassembled WGS sequence"/>
</dbReference>
<dbReference type="PANTHER" id="PTHR44591:SF3">
    <property type="entry name" value="RESPONSE REGULATORY DOMAIN-CONTAINING PROTEIN"/>
    <property type="match status" value="1"/>
</dbReference>
<keyword evidence="6" id="KW-1185">Reference proteome</keyword>
<name>B4D6V7_9BACT</name>
<evidence type="ECO:0000256" key="1">
    <source>
        <dbReference type="ARBA" id="ARBA00022553"/>
    </source>
</evidence>
<dbReference type="InterPro" id="IPR011006">
    <property type="entry name" value="CheY-like_superfamily"/>
</dbReference>
<accession>B4D6V7</accession>
<dbReference type="AlphaFoldDB" id="B4D6V7"/>
<evidence type="ECO:0000256" key="3">
    <source>
        <dbReference type="SAM" id="Coils"/>
    </source>
</evidence>
<dbReference type="Pfam" id="PF00072">
    <property type="entry name" value="Response_reg"/>
    <property type="match status" value="1"/>
</dbReference>
<keyword evidence="1 2" id="KW-0597">Phosphoprotein</keyword>
<sequence>MNVLIVDDIVMNRKLLRVVLEAEGHQVVEAADGVEALQVLAREKVDAAISDILMPNMDGFRLCHEIRNSEQFHALPFIVYTATYNSPDDVRLAQNIGADKYLTKPAPAALLLATLEEVVGQSSTRAAAIVPKVDESYVLKQYSQALVNKLEEKNAELQNTYAVMERAHQRILELNDDLERRVNERTVELEAANRELSRALTEVKELSGLLPICSYCKKIRDDQTYWHSIEDYIVHHTKAQFSHSICPECEKRVRAELEVLKAQMGKTP</sequence>
<comment type="caution">
    <text evidence="5">The sequence shown here is derived from an EMBL/GenBank/DDBJ whole genome shotgun (WGS) entry which is preliminary data.</text>
</comment>
<dbReference type="eggNOG" id="COG4191">
    <property type="taxonomic scope" value="Bacteria"/>
</dbReference>
<feature type="coiled-coil region" evidence="3">
    <location>
        <begin position="140"/>
        <end position="209"/>
    </location>
</feature>
<dbReference type="InterPro" id="IPR050595">
    <property type="entry name" value="Bact_response_regulator"/>
</dbReference>
<proteinExistence type="predicted"/>